<accession>A0A1I8AMJ3</accession>
<evidence type="ECO:0000313" key="8">
    <source>
        <dbReference type="WBParaSite" id="L893_g6970.t1"/>
    </source>
</evidence>
<keyword evidence="7" id="KW-1185">Reference proteome</keyword>
<dbReference type="Proteomes" id="UP000095287">
    <property type="component" value="Unplaced"/>
</dbReference>
<dbReference type="InterPro" id="IPR004345">
    <property type="entry name" value="TB2_DP1_HVA22"/>
</dbReference>
<name>A0A1I8AMJ3_9BILA</name>
<sequence>MDNCNMKTTDMDQVPSPVHSMCSAKVQALKETLGSTELPSLEHISSSVAGSLSETKGFFTRCFTKQDKRQSYIEFMEYWTGIRREKVLYPIICSVLFYLIYSQASEFLSIFCGVIYPAFATVKSLVRRQKSTGLFKSSPTQDDLQDWATYWCVFSAASFFAFLVERFVRQFPAYWFLKTAFYLYLYRPETNGAPILYDALLLPSVSYIDDLIQYYYYVKTE</sequence>
<keyword evidence="3 6" id="KW-0812">Transmembrane</keyword>
<evidence type="ECO:0000256" key="5">
    <source>
        <dbReference type="ARBA" id="ARBA00023136"/>
    </source>
</evidence>
<dbReference type="AlphaFoldDB" id="A0A1I8AMJ3"/>
<feature type="transmembrane region" description="Helical" evidence="6">
    <location>
        <begin position="147"/>
        <end position="164"/>
    </location>
</feature>
<dbReference type="GO" id="GO:0016020">
    <property type="term" value="C:membrane"/>
    <property type="evidence" value="ECO:0007669"/>
    <property type="project" value="UniProtKB-SubCell"/>
</dbReference>
<evidence type="ECO:0000256" key="6">
    <source>
        <dbReference type="RuleBase" id="RU362006"/>
    </source>
</evidence>
<keyword evidence="4 6" id="KW-1133">Transmembrane helix</keyword>
<evidence type="ECO:0000256" key="4">
    <source>
        <dbReference type="ARBA" id="ARBA00022989"/>
    </source>
</evidence>
<dbReference type="Pfam" id="PF03134">
    <property type="entry name" value="TB2_DP1_HVA22"/>
    <property type="match status" value="1"/>
</dbReference>
<evidence type="ECO:0000313" key="7">
    <source>
        <dbReference type="Proteomes" id="UP000095287"/>
    </source>
</evidence>
<organism evidence="7 8">
    <name type="scientific">Steinernema glaseri</name>
    <dbReference type="NCBI Taxonomy" id="37863"/>
    <lineage>
        <taxon>Eukaryota</taxon>
        <taxon>Metazoa</taxon>
        <taxon>Ecdysozoa</taxon>
        <taxon>Nematoda</taxon>
        <taxon>Chromadorea</taxon>
        <taxon>Rhabditida</taxon>
        <taxon>Tylenchina</taxon>
        <taxon>Panagrolaimomorpha</taxon>
        <taxon>Strongyloidoidea</taxon>
        <taxon>Steinernematidae</taxon>
        <taxon>Steinernema</taxon>
    </lineage>
</organism>
<proteinExistence type="inferred from homology"/>
<evidence type="ECO:0000256" key="3">
    <source>
        <dbReference type="ARBA" id="ARBA00022692"/>
    </source>
</evidence>
<comment type="subcellular location">
    <subcellularLocation>
        <location evidence="1 6">Membrane</location>
        <topology evidence="1 6">Multi-pass membrane protein</topology>
    </subcellularLocation>
</comment>
<evidence type="ECO:0000256" key="1">
    <source>
        <dbReference type="ARBA" id="ARBA00004141"/>
    </source>
</evidence>
<reference evidence="8" key="1">
    <citation type="submission" date="2016-11" db="UniProtKB">
        <authorList>
            <consortium name="WormBaseParasite"/>
        </authorList>
    </citation>
    <scope>IDENTIFICATION</scope>
</reference>
<dbReference type="PANTHER" id="PTHR12300">
    <property type="entry name" value="HVA22-LIKE PROTEINS"/>
    <property type="match status" value="1"/>
</dbReference>
<dbReference type="WBParaSite" id="L893_g6970.t1">
    <property type="protein sequence ID" value="L893_g6970.t1"/>
    <property type="gene ID" value="L893_g6970"/>
</dbReference>
<comment type="similarity">
    <text evidence="2 6">Belongs to the DP1 family.</text>
</comment>
<feature type="transmembrane region" description="Helical" evidence="6">
    <location>
        <begin position="86"/>
        <end position="101"/>
    </location>
</feature>
<evidence type="ECO:0000256" key="2">
    <source>
        <dbReference type="ARBA" id="ARBA00008573"/>
    </source>
</evidence>
<protein>
    <recommendedName>
        <fullName evidence="6">Receptor expression-enhancing protein</fullName>
    </recommendedName>
</protein>
<dbReference type="PANTHER" id="PTHR12300:SF161">
    <property type="entry name" value="RECEPTOR EXPRESSION-ENHANCING PROTEIN"/>
    <property type="match status" value="1"/>
</dbReference>
<keyword evidence="5 6" id="KW-0472">Membrane</keyword>